<dbReference type="PANTHER" id="PTHR31569">
    <property type="entry name" value="SWIM-TYPE DOMAIN-CONTAINING PROTEIN"/>
    <property type="match status" value="1"/>
</dbReference>
<gene>
    <name evidence="2" type="ORF">HRG_04540</name>
</gene>
<proteinExistence type="predicted"/>
<keyword evidence="3" id="KW-1185">Reference proteome</keyword>
<feature type="region of interest" description="Disordered" evidence="1">
    <location>
        <begin position="1"/>
        <end position="38"/>
    </location>
</feature>
<protein>
    <submittedName>
        <fullName evidence="2">Transposase</fullName>
    </submittedName>
</protein>
<dbReference type="EMBL" id="JAIZPD010000004">
    <property type="protein sequence ID" value="KAH0964112.1"/>
    <property type="molecule type" value="Genomic_DNA"/>
</dbReference>
<feature type="compositionally biased region" description="Pro residues" evidence="1">
    <location>
        <begin position="29"/>
        <end position="38"/>
    </location>
</feature>
<name>A0A9P8MZE3_9HYPO</name>
<organism evidence="2 3">
    <name type="scientific">Hirsutella rhossiliensis</name>
    <dbReference type="NCBI Taxonomy" id="111463"/>
    <lineage>
        <taxon>Eukaryota</taxon>
        <taxon>Fungi</taxon>
        <taxon>Dikarya</taxon>
        <taxon>Ascomycota</taxon>
        <taxon>Pezizomycotina</taxon>
        <taxon>Sordariomycetes</taxon>
        <taxon>Hypocreomycetidae</taxon>
        <taxon>Hypocreales</taxon>
        <taxon>Ophiocordycipitaceae</taxon>
        <taxon>Hirsutella</taxon>
    </lineage>
</organism>
<dbReference type="InterPro" id="IPR052579">
    <property type="entry name" value="Zinc_finger_SWIM"/>
</dbReference>
<dbReference type="Proteomes" id="UP000824596">
    <property type="component" value="Unassembled WGS sequence"/>
</dbReference>
<evidence type="ECO:0000256" key="1">
    <source>
        <dbReference type="SAM" id="MobiDB-lite"/>
    </source>
</evidence>
<evidence type="ECO:0000313" key="2">
    <source>
        <dbReference type="EMBL" id="KAH0964112.1"/>
    </source>
</evidence>
<comment type="caution">
    <text evidence="2">The sequence shown here is derived from an EMBL/GenBank/DDBJ whole genome shotgun (WGS) entry which is preliminary data.</text>
</comment>
<reference evidence="2" key="1">
    <citation type="submission" date="2021-09" db="EMBL/GenBank/DDBJ databases">
        <title>A high-quality genome of the endoparasitic fungus Hirsutella rhossiliensis with a comparison of Hirsutella genomes reveals transposable elements contributing to genome size variation.</title>
        <authorList>
            <person name="Lin R."/>
            <person name="Jiao Y."/>
            <person name="Sun X."/>
            <person name="Ling J."/>
            <person name="Xie B."/>
            <person name="Cheng X."/>
        </authorList>
    </citation>
    <scope>NUCLEOTIDE SEQUENCE</scope>
    <source>
        <strain evidence="2">HR02</strain>
    </source>
</reference>
<dbReference type="GeneID" id="68353669"/>
<accession>A0A9P8MZE3</accession>
<feature type="compositionally biased region" description="Basic and acidic residues" evidence="1">
    <location>
        <begin position="16"/>
        <end position="26"/>
    </location>
</feature>
<dbReference type="AlphaFoldDB" id="A0A9P8MZE3"/>
<dbReference type="RefSeq" id="XP_044721625.1">
    <property type="nucleotide sequence ID" value="XM_044863011.1"/>
</dbReference>
<feature type="region of interest" description="Disordered" evidence="1">
    <location>
        <begin position="212"/>
        <end position="291"/>
    </location>
</feature>
<dbReference type="OrthoDB" id="4903265at2759"/>
<feature type="compositionally biased region" description="Polar residues" evidence="1">
    <location>
        <begin position="228"/>
        <end position="238"/>
    </location>
</feature>
<sequence>MDPLLPLRDATAPQSDSKEAHDHEEPPQTAIPPLPPSPGFKTYNEAYNFIQGFLRDNGAAVIRRSSSRKRDIDGTSLATRIIFICDRGPQRASTSTGLRKTSTQKLDCPFRLLVTASCNEGIWKWDFRATEDHHNHGPSLDPSAHNIHRRRTSIQQALERNLSKHKALPAREISSILRDADPSAAFFRIRDVYNDRQKLRFEALGGETATQAFEGTSRKMRSGPRSLAASQQRSSGKGNTRGRVSKGGRARGGAPTASSRRLPSSGVEAPTQSQGPEEPDQLTGRDVATSG</sequence>
<dbReference type="PANTHER" id="PTHR31569:SF4">
    <property type="entry name" value="SWIM-TYPE DOMAIN-CONTAINING PROTEIN"/>
    <property type="match status" value="1"/>
</dbReference>
<evidence type="ECO:0000313" key="3">
    <source>
        <dbReference type="Proteomes" id="UP000824596"/>
    </source>
</evidence>